<feature type="region of interest" description="Disordered" evidence="1">
    <location>
        <begin position="34"/>
        <end position="61"/>
    </location>
</feature>
<evidence type="ECO:0000256" key="1">
    <source>
        <dbReference type="SAM" id="MobiDB-lite"/>
    </source>
</evidence>
<evidence type="ECO:0000313" key="3">
    <source>
        <dbReference type="Ensembl" id="ENSSSCP00070013006.1"/>
    </source>
</evidence>
<protein>
    <recommendedName>
        <fullName evidence="2">Copine C-terminal domain-containing protein</fullName>
    </recommendedName>
</protein>
<dbReference type="InterPro" id="IPR045052">
    <property type="entry name" value="Copine"/>
</dbReference>
<dbReference type="PANTHER" id="PTHR10857">
    <property type="entry name" value="COPINE"/>
    <property type="match status" value="1"/>
</dbReference>
<feature type="domain" description="Copine C-terminal" evidence="2">
    <location>
        <begin position="5"/>
        <end position="87"/>
    </location>
</feature>
<feature type="region of interest" description="Disordered" evidence="1">
    <location>
        <begin position="85"/>
        <end position="107"/>
    </location>
</feature>
<sequence length="107" mass="11223">MPPPEAVVRTAHPPVSLLAMGVGNADVADKQVLDSDNGALRSPCSETSSRQDGGWKHPPFTRQVSPTVLAKSVLAEVPGQLVEYSGAQHPCSREQYQPGPRGAPSPA</sequence>
<evidence type="ECO:0000259" key="2">
    <source>
        <dbReference type="Pfam" id="PF07002"/>
    </source>
</evidence>
<dbReference type="GO" id="GO:0005544">
    <property type="term" value="F:calcium-dependent phospholipid binding"/>
    <property type="evidence" value="ECO:0007669"/>
    <property type="project" value="InterPro"/>
</dbReference>
<dbReference type="Proteomes" id="UP000314985">
    <property type="component" value="Chromosome 6"/>
</dbReference>
<reference evidence="3" key="2">
    <citation type="submission" date="2025-08" db="UniProtKB">
        <authorList>
            <consortium name="Ensembl"/>
        </authorList>
    </citation>
    <scope>IDENTIFICATION</scope>
</reference>
<organism evidence="3 4">
    <name type="scientific">Sus scrofa</name>
    <name type="common">Pig</name>
    <dbReference type="NCBI Taxonomy" id="9823"/>
    <lineage>
        <taxon>Eukaryota</taxon>
        <taxon>Metazoa</taxon>
        <taxon>Chordata</taxon>
        <taxon>Craniata</taxon>
        <taxon>Vertebrata</taxon>
        <taxon>Euteleostomi</taxon>
        <taxon>Mammalia</taxon>
        <taxon>Eutheria</taxon>
        <taxon>Laurasiatheria</taxon>
        <taxon>Artiodactyla</taxon>
        <taxon>Suina</taxon>
        <taxon>Suidae</taxon>
        <taxon>Sus</taxon>
    </lineage>
</organism>
<dbReference type="PANTHER" id="PTHR10857:SF6">
    <property type="entry name" value="COPINE-7"/>
    <property type="match status" value="1"/>
</dbReference>
<name>A0A4X1TCT8_PIG</name>
<dbReference type="Pfam" id="PF07002">
    <property type="entry name" value="Copine"/>
    <property type="match status" value="1"/>
</dbReference>
<evidence type="ECO:0000313" key="4">
    <source>
        <dbReference type="Proteomes" id="UP000314985"/>
    </source>
</evidence>
<proteinExistence type="predicted"/>
<accession>A0A4X1TCT8</accession>
<dbReference type="InterPro" id="IPR010734">
    <property type="entry name" value="Copine_C"/>
</dbReference>
<dbReference type="AlphaFoldDB" id="A0A4X1TCT8"/>
<reference evidence="3 4" key="1">
    <citation type="submission" date="2017-08" db="EMBL/GenBank/DDBJ databases">
        <title>USMARCv1.0.</title>
        <authorList>
            <person name="Hannum G.I."/>
            <person name="Koren S."/>
            <person name="Schroeder S.G."/>
            <person name="Chin S.C."/>
            <person name="Nonneman D.J."/>
            <person name="Becker S.A."/>
            <person name="Rosen B.D."/>
            <person name="Bickhart D.M."/>
            <person name="Putnam N.H."/>
            <person name="Green R.E."/>
            <person name="Tuggle C.K."/>
            <person name="Liu H."/>
            <person name="Rohrer G.A."/>
            <person name="Warr A."/>
            <person name="Hall R."/>
            <person name="Kim K."/>
            <person name="Hume D.A."/>
            <person name="Talbot R."/>
            <person name="Chow W."/>
            <person name="Howe K."/>
            <person name="Schwartz A.S."/>
            <person name="Watson M."/>
            <person name="Archibald A.L."/>
            <person name="Phillippy A.M."/>
            <person name="Smith T.P.L."/>
        </authorList>
    </citation>
    <scope>NUCLEOTIDE SEQUENCE [LARGE SCALE GENOMIC DNA]</scope>
</reference>
<dbReference type="Ensembl" id="ENSSSCT00070015733.1">
    <property type="protein sequence ID" value="ENSSSCP00070013006.1"/>
    <property type="gene ID" value="ENSSSCG00070008138.1"/>
</dbReference>